<evidence type="ECO:0000259" key="9">
    <source>
        <dbReference type="PROSITE" id="PS51671"/>
    </source>
</evidence>
<evidence type="ECO:0000313" key="11">
    <source>
        <dbReference type="Proteomes" id="UP000276437"/>
    </source>
</evidence>
<dbReference type="PANTHER" id="PTHR30239">
    <property type="entry name" value="ACETOLACTATE SYNTHASE SMALL SUBUNIT"/>
    <property type="match status" value="1"/>
</dbReference>
<dbReference type="EC" id="2.2.1.6" evidence="8"/>
<comment type="similarity">
    <text evidence="3 8">Belongs to the acetolactate synthase small subunit family.</text>
</comment>
<dbReference type="InterPro" id="IPR054480">
    <property type="entry name" value="AHAS_small-like_ACT"/>
</dbReference>
<dbReference type="InterPro" id="IPR004789">
    <property type="entry name" value="Acetalactate_synth_ssu"/>
</dbReference>
<protein>
    <recommendedName>
        <fullName evidence="8">Acetolactate synthase small subunit</fullName>
        <shortName evidence="8">AHAS</shortName>
        <shortName evidence="8">ALS</shortName>
        <ecNumber evidence="8">2.2.1.6</ecNumber>
    </recommendedName>
    <alternativeName>
        <fullName evidence="8">Acetohydroxy-acid synthase small subunit</fullName>
    </alternativeName>
</protein>
<accession>A0A348AIF9</accession>
<dbReference type="InterPro" id="IPR039557">
    <property type="entry name" value="AHAS_ACT"/>
</dbReference>
<dbReference type="NCBIfam" id="TIGR00119">
    <property type="entry name" value="acolac_sm"/>
    <property type="match status" value="1"/>
</dbReference>
<evidence type="ECO:0000256" key="7">
    <source>
        <dbReference type="ARBA" id="ARBA00048670"/>
    </source>
</evidence>
<dbReference type="UniPathway" id="UPA00047">
    <property type="reaction ID" value="UER00055"/>
</dbReference>
<name>A0A348AIF9_9FIRM</name>
<dbReference type="GO" id="GO:1990610">
    <property type="term" value="F:acetolactate synthase regulator activity"/>
    <property type="evidence" value="ECO:0007669"/>
    <property type="project" value="UniProtKB-UniRule"/>
</dbReference>
<dbReference type="InterPro" id="IPR002912">
    <property type="entry name" value="ACT_dom"/>
</dbReference>
<dbReference type="Pfam" id="PF22629">
    <property type="entry name" value="ACT_AHAS_ss"/>
    <property type="match status" value="1"/>
</dbReference>
<evidence type="ECO:0000256" key="4">
    <source>
        <dbReference type="ARBA" id="ARBA00011744"/>
    </source>
</evidence>
<comment type="catalytic activity">
    <reaction evidence="7 8">
        <text>2 pyruvate + H(+) = (2S)-2-acetolactate + CO2</text>
        <dbReference type="Rhea" id="RHEA:25249"/>
        <dbReference type="ChEBI" id="CHEBI:15361"/>
        <dbReference type="ChEBI" id="CHEBI:15378"/>
        <dbReference type="ChEBI" id="CHEBI:16526"/>
        <dbReference type="ChEBI" id="CHEBI:58476"/>
        <dbReference type="EC" id="2.2.1.6"/>
    </reaction>
</comment>
<dbReference type="GO" id="GO:0009097">
    <property type="term" value="P:isoleucine biosynthetic process"/>
    <property type="evidence" value="ECO:0007669"/>
    <property type="project" value="UniProtKB-UniRule"/>
</dbReference>
<dbReference type="PANTHER" id="PTHR30239:SF0">
    <property type="entry name" value="ACETOLACTATE SYNTHASE SMALL SUBUNIT 1, CHLOROPLASTIC"/>
    <property type="match status" value="1"/>
</dbReference>
<dbReference type="CDD" id="cd04878">
    <property type="entry name" value="ACT_AHAS"/>
    <property type="match status" value="1"/>
</dbReference>
<dbReference type="GO" id="GO:0009099">
    <property type="term" value="P:L-valine biosynthetic process"/>
    <property type="evidence" value="ECO:0007669"/>
    <property type="project" value="UniProtKB-UniRule"/>
</dbReference>
<dbReference type="GO" id="GO:0003984">
    <property type="term" value="F:acetolactate synthase activity"/>
    <property type="evidence" value="ECO:0007669"/>
    <property type="project" value="UniProtKB-UniRule"/>
</dbReference>
<keyword evidence="8 10" id="KW-0808">Transferase</keyword>
<dbReference type="GO" id="GO:0005829">
    <property type="term" value="C:cytosol"/>
    <property type="evidence" value="ECO:0007669"/>
    <property type="project" value="TreeGrafter"/>
</dbReference>
<organism evidence="10 11">
    <name type="scientific">Methylomusa anaerophila</name>
    <dbReference type="NCBI Taxonomy" id="1930071"/>
    <lineage>
        <taxon>Bacteria</taxon>
        <taxon>Bacillati</taxon>
        <taxon>Bacillota</taxon>
        <taxon>Negativicutes</taxon>
        <taxon>Selenomonadales</taxon>
        <taxon>Sporomusaceae</taxon>
        <taxon>Methylomusa</taxon>
    </lineage>
</organism>
<evidence type="ECO:0000256" key="3">
    <source>
        <dbReference type="ARBA" id="ARBA00006341"/>
    </source>
</evidence>
<dbReference type="InterPro" id="IPR019455">
    <property type="entry name" value="Acetolactate_synth_ssu_C"/>
</dbReference>
<evidence type="ECO:0000256" key="2">
    <source>
        <dbReference type="ARBA" id="ARBA00005025"/>
    </source>
</evidence>
<comment type="function">
    <text evidence="8">Catalyzes the conversion of 2 pyruvate molecules into acetolactate in the first common step of the biosynthetic pathway of the branched-amino acids such as leucine, isoleucine, and valine.</text>
</comment>
<dbReference type="FunFam" id="3.30.70.260:FF:000001">
    <property type="entry name" value="Acetolactate synthase, small subunit"/>
    <property type="match status" value="1"/>
</dbReference>
<evidence type="ECO:0000256" key="6">
    <source>
        <dbReference type="ARBA" id="ARBA00023304"/>
    </source>
</evidence>
<dbReference type="Proteomes" id="UP000276437">
    <property type="component" value="Chromosome"/>
</dbReference>
<comment type="pathway">
    <text evidence="1 8">Amino-acid biosynthesis; L-isoleucine biosynthesis; L-isoleucine from 2-oxobutanoate: step 1/4.</text>
</comment>
<dbReference type="InterPro" id="IPR027271">
    <property type="entry name" value="Acetolactate_synth/TF_NikR_C"/>
</dbReference>
<dbReference type="UniPathway" id="UPA00049">
    <property type="reaction ID" value="UER00059"/>
</dbReference>
<reference evidence="10 11" key="1">
    <citation type="journal article" date="2018" name="Int. J. Syst. Evol. Microbiol.">
        <title>Methylomusa anaerophila gen. nov., sp. nov., an anaerobic methanol-utilizing bacterium isolated from a microbial fuel cell.</title>
        <authorList>
            <person name="Amano N."/>
            <person name="Yamamuro A."/>
            <person name="Miyahara M."/>
            <person name="Kouzuma A."/>
            <person name="Abe T."/>
            <person name="Watanabe K."/>
        </authorList>
    </citation>
    <scope>NUCLEOTIDE SEQUENCE [LARGE SCALE GENOMIC DNA]</scope>
    <source>
        <strain evidence="10 11">MMFC1</strain>
    </source>
</reference>
<dbReference type="PROSITE" id="PS51671">
    <property type="entry name" value="ACT"/>
    <property type="match status" value="1"/>
</dbReference>
<dbReference type="SUPFAM" id="SSF55021">
    <property type="entry name" value="ACT-like"/>
    <property type="match status" value="2"/>
</dbReference>
<keyword evidence="5 8" id="KW-0028">Amino-acid biosynthesis</keyword>
<evidence type="ECO:0000313" key="10">
    <source>
        <dbReference type="EMBL" id="BBB90857.1"/>
    </source>
</evidence>
<feature type="domain" description="ACT" evidence="9">
    <location>
        <begin position="4"/>
        <end position="78"/>
    </location>
</feature>
<dbReference type="Gene3D" id="3.30.70.260">
    <property type="match status" value="1"/>
</dbReference>
<dbReference type="Gene3D" id="3.30.70.1150">
    <property type="entry name" value="ACT-like. Chain A, domain 2"/>
    <property type="match status" value="1"/>
</dbReference>
<sequence>MQNIISILVQNQPGVLVRVAGMFSRRGFNIDSLTVGVTQDPEYSRITVTVRGNHTFMNQIKYQLEKLVEVAAVQILPKENSVARGMALIKVNAGDKRGELLKLSEVFRASVVDITDTAITFEITGDESKIEAFANVLTPYGILETIRAGLVALERGENTIYKVEESDEYEQNVL</sequence>
<dbReference type="AlphaFoldDB" id="A0A348AIF9"/>
<keyword evidence="11" id="KW-1185">Reference proteome</keyword>
<dbReference type="Pfam" id="PF10369">
    <property type="entry name" value="ALS_ss_C"/>
    <property type="match status" value="1"/>
</dbReference>
<dbReference type="RefSeq" id="WP_126307820.1">
    <property type="nucleotide sequence ID" value="NZ_AP018449.1"/>
</dbReference>
<keyword evidence="6 8" id="KW-0100">Branched-chain amino acid biosynthesis</keyword>
<evidence type="ECO:0000256" key="8">
    <source>
        <dbReference type="RuleBase" id="RU368092"/>
    </source>
</evidence>
<evidence type="ECO:0000256" key="1">
    <source>
        <dbReference type="ARBA" id="ARBA00004974"/>
    </source>
</evidence>
<dbReference type="OrthoDB" id="9787365at2"/>
<comment type="pathway">
    <text evidence="2 8">Amino-acid biosynthesis; L-valine biosynthesis; L-valine from pyruvate: step 1/4.</text>
</comment>
<gene>
    <name evidence="10" type="primary">ilvH_2</name>
    <name evidence="10" type="ORF">MAMMFC1_01524</name>
</gene>
<dbReference type="InterPro" id="IPR045865">
    <property type="entry name" value="ACT-like_dom_sf"/>
</dbReference>
<dbReference type="KEGG" id="mana:MAMMFC1_01524"/>
<evidence type="ECO:0000256" key="5">
    <source>
        <dbReference type="ARBA" id="ARBA00022605"/>
    </source>
</evidence>
<proteinExistence type="inferred from homology"/>
<dbReference type="EMBL" id="AP018449">
    <property type="protein sequence ID" value="BBB90857.1"/>
    <property type="molecule type" value="Genomic_DNA"/>
</dbReference>
<dbReference type="NCBIfam" id="NF008864">
    <property type="entry name" value="PRK11895.1"/>
    <property type="match status" value="1"/>
</dbReference>
<comment type="subunit">
    <text evidence="4 8">Dimer of large and small chains.</text>
</comment>